<dbReference type="Proteomes" id="UP000607653">
    <property type="component" value="Unassembled WGS sequence"/>
</dbReference>
<evidence type="ECO:0000256" key="8">
    <source>
        <dbReference type="ARBA" id="ARBA00022737"/>
    </source>
</evidence>
<keyword evidence="9" id="KW-0547">Nucleotide-binding</keyword>
<gene>
    <name evidence="22" type="ORF">HUJ06_000865</name>
</gene>
<dbReference type="Gene3D" id="2.10.25.10">
    <property type="entry name" value="Laminin"/>
    <property type="match status" value="2"/>
</dbReference>
<evidence type="ECO:0000256" key="7">
    <source>
        <dbReference type="ARBA" id="ARBA00022729"/>
    </source>
</evidence>
<feature type="domain" description="EGF-like" evidence="21">
    <location>
        <begin position="253"/>
        <end position="295"/>
    </location>
</feature>
<comment type="caution">
    <text evidence="17">Lacks conserved residue(s) required for the propagation of feature annotation.</text>
</comment>
<accession>A0A822ZGT6</accession>
<dbReference type="InterPro" id="IPR008271">
    <property type="entry name" value="Ser/Thr_kinase_AS"/>
</dbReference>
<dbReference type="InterPro" id="IPR018097">
    <property type="entry name" value="EGF_Ca-bd_CS"/>
</dbReference>
<dbReference type="Pfam" id="PF07645">
    <property type="entry name" value="EGF_CA"/>
    <property type="match status" value="1"/>
</dbReference>
<feature type="chain" id="PRO_5032556216" description="Wall-associated receptor kinase 2-like" evidence="19">
    <location>
        <begin position="19"/>
        <end position="753"/>
    </location>
</feature>
<dbReference type="PANTHER" id="PTHR27005">
    <property type="entry name" value="WALL-ASSOCIATED RECEPTOR KINASE-LIKE 21"/>
    <property type="match status" value="1"/>
</dbReference>
<dbReference type="InterPro" id="IPR001245">
    <property type="entry name" value="Ser-Thr/Tyr_kinase_cat_dom"/>
</dbReference>
<evidence type="ECO:0000256" key="6">
    <source>
        <dbReference type="ARBA" id="ARBA00022692"/>
    </source>
</evidence>
<dbReference type="SUPFAM" id="SSF56112">
    <property type="entry name" value="Protein kinase-like (PK-like)"/>
    <property type="match status" value="1"/>
</dbReference>
<dbReference type="InterPro" id="IPR049883">
    <property type="entry name" value="NOTCH1_EGF-like"/>
</dbReference>
<dbReference type="FunFam" id="2.10.25.10:FF:000038">
    <property type="entry name" value="Fibrillin 2"/>
    <property type="match status" value="1"/>
</dbReference>
<evidence type="ECO:0000256" key="4">
    <source>
        <dbReference type="ARBA" id="ARBA00022553"/>
    </source>
</evidence>
<name>A0A822ZGT6_NELNU</name>
<dbReference type="PANTHER" id="PTHR27005:SF515">
    <property type="entry name" value="WALL-ASSOCIATED RECEPTOR KINASE-LIKE 10-RELATED"/>
    <property type="match status" value="1"/>
</dbReference>
<evidence type="ECO:0000256" key="9">
    <source>
        <dbReference type="ARBA" id="ARBA00022741"/>
    </source>
</evidence>
<dbReference type="PROSITE" id="PS50011">
    <property type="entry name" value="PROTEIN_KINASE_DOM"/>
    <property type="match status" value="1"/>
</dbReference>
<evidence type="ECO:0000256" key="5">
    <source>
        <dbReference type="ARBA" id="ARBA00022679"/>
    </source>
</evidence>
<dbReference type="GO" id="GO:0004674">
    <property type="term" value="F:protein serine/threonine kinase activity"/>
    <property type="evidence" value="ECO:0007669"/>
    <property type="project" value="UniProtKB-KW"/>
</dbReference>
<dbReference type="InterPro" id="IPR000152">
    <property type="entry name" value="EGF-type_Asp/Asn_hydroxyl_site"/>
</dbReference>
<feature type="disulfide bond" evidence="17">
    <location>
        <begin position="261"/>
        <end position="278"/>
    </location>
</feature>
<evidence type="ECO:0000256" key="17">
    <source>
        <dbReference type="PROSITE-ProRule" id="PRU00076"/>
    </source>
</evidence>
<keyword evidence="14 17" id="KW-1015">Disulfide bond</keyword>
<evidence type="ECO:0000256" key="16">
    <source>
        <dbReference type="ARBA" id="ARBA00058961"/>
    </source>
</evidence>
<keyword evidence="10" id="KW-0418">Kinase</keyword>
<dbReference type="CDD" id="cd14066">
    <property type="entry name" value="STKc_IRAK"/>
    <property type="match status" value="1"/>
</dbReference>
<evidence type="ECO:0000256" key="2">
    <source>
        <dbReference type="ARBA" id="ARBA00022527"/>
    </source>
</evidence>
<feature type="domain" description="EGF-like" evidence="21">
    <location>
        <begin position="296"/>
        <end position="339"/>
    </location>
</feature>
<evidence type="ECO:0000313" key="23">
    <source>
        <dbReference type="Proteomes" id="UP000607653"/>
    </source>
</evidence>
<dbReference type="GO" id="GO:0005524">
    <property type="term" value="F:ATP binding"/>
    <property type="evidence" value="ECO:0007669"/>
    <property type="project" value="UniProtKB-KW"/>
</dbReference>
<dbReference type="InterPro" id="IPR000719">
    <property type="entry name" value="Prot_kinase_dom"/>
</dbReference>
<evidence type="ECO:0000313" key="22">
    <source>
        <dbReference type="EMBL" id="DAD42635.1"/>
    </source>
</evidence>
<keyword evidence="13 18" id="KW-0472">Membrane</keyword>
<evidence type="ECO:0000256" key="18">
    <source>
        <dbReference type="SAM" id="Phobius"/>
    </source>
</evidence>
<evidence type="ECO:0000256" key="14">
    <source>
        <dbReference type="ARBA" id="ARBA00023157"/>
    </source>
</evidence>
<evidence type="ECO:0000256" key="1">
    <source>
        <dbReference type="ARBA" id="ARBA00004479"/>
    </source>
</evidence>
<dbReference type="EMBL" id="DUZY01000006">
    <property type="protein sequence ID" value="DAD42635.1"/>
    <property type="molecule type" value="Genomic_DNA"/>
</dbReference>
<dbReference type="Pfam" id="PF07714">
    <property type="entry name" value="PK_Tyr_Ser-Thr"/>
    <property type="match status" value="1"/>
</dbReference>
<sequence length="753" mass="84210">MALVVLLLQFLQSWPTMAIPSTVSSMTKPGCEYKCGNISVPYPFGFGDENCYRNGFDLTCNTTYFDPPRLFLGTNGTVEVLQVSSLGTLHIKNFIGYDCYNRSGYSTRWSWPSVDLKQKPCTFSDTQNRFTSIGCDTYSYIMTTKGSNFTSGCSMICSGQRGLMNGSCSGIGCCQTSIPKGLKEVELRLDSYKKHIQVWNFNPCSYAFFVDLDWYNFTVTDLMGYMSFYNRNDAEVPVVLDWAIEGYWCENGSTNDTDYACGHNSECFDSPNGLGYLCKCSRGYQGNPYLQDGCQDINECQDLNSTNCSHICINTPGSYYCSCPPGTQGDGIKSGRGCTPLPPSQTVSRVILISVGVGLGIGSLLGSYWLYHVLKRRQIKKRKERFLKRNGGLILEQRRKSERDFEKLEVFTSEELEKATDHYNENRVLGRGGQGTVYKGMLSDGRIVAVKKSKIVDEDQLQPFINEIAILSQITHRNVVKLFGCCLEAEIPLLVYELISGGSLSDKLHDHGKNFRFSWSNRLKIATEVARAIAHLHSSMYIPIYHRDIKSSNILLGEKYEAKVSDFGISRPVAMDQTHVTTKVQGTFGYMDPEYLQSGQYTEKSDVYSFGVVLIELLTGDKPIGSPRGNLIEHFISSINENHLFKILDVQVAQEGKKEDLQIVANLAMRCLKFSGKERPTMREVASKLDELRNFEEHSLATNNEAEIENFISKPSGLWDTGSTSNGCVSVENSVMSLVDEQPLLFNVSSQSS</sequence>
<dbReference type="Gene3D" id="3.30.200.20">
    <property type="entry name" value="Phosphorylase Kinase, domain 1"/>
    <property type="match status" value="1"/>
</dbReference>
<dbReference type="GO" id="GO:0007166">
    <property type="term" value="P:cell surface receptor signaling pathway"/>
    <property type="evidence" value="ECO:0007669"/>
    <property type="project" value="InterPro"/>
</dbReference>
<keyword evidence="23" id="KW-1185">Reference proteome</keyword>
<keyword evidence="6 18" id="KW-0812">Transmembrane</keyword>
<dbReference type="PROSITE" id="PS00010">
    <property type="entry name" value="ASX_HYDROXYL"/>
    <property type="match status" value="1"/>
</dbReference>
<dbReference type="FunFam" id="1.10.510.10:FF:000084">
    <property type="entry name" value="Wall-associated receptor kinase 2"/>
    <property type="match status" value="1"/>
</dbReference>
<keyword evidence="12 18" id="KW-1133">Transmembrane helix</keyword>
<dbReference type="InterPro" id="IPR011009">
    <property type="entry name" value="Kinase-like_dom_sf"/>
</dbReference>
<dbReference type="FunFam" id="3.30.200.20:FF:000043">
    <property type="entry name" value="Wall-associated receptor kinase 2"/>
    <property type="match status" value="1"/>
</dbReference>
<keyword evidence="11" id="KW-0067">ATP-binding</keyword>
<reference evidence="22 23" key="1">
    <citation type="journal article" date="2020" name="Mol. Biol. Evol.">
        <title>Distinct Expression and Methylation Patterns for Genes with Different Fates following a Single Whole-Genome Duplication in Flowering Plants.</title>
        <authorList>
            <person name="Shi T."/>
            <person name="Rahmani R.S."/>
            <person name="Gugger P.F."/>
            <person name="Wang M."/>
            <person name="Li H."/>
            <person name="Zhang Y."/>
            <person name="Li Z."/>
            <person name="Wang Q."/>
            <person name="Van de Peer Y."/>
            <person name="Marchal K."/>
            <person name="Chen J."/>
        </authorList>
    </citation>
    <scope>NUCLEOTIDE SEQUENCE [LARGE SCALE GENOMIC DNA]</scope>
    <source>
        <tissue evidence="22">Leaf</tissue>
    </source>
</reference>
<dbReference type="FunFam" id="2.10.25.10:FF:000628">
    <property type="entry name" value="Wall-associated receptor kinase 2"/>
    <property type="match status" value="1"/>
</dbReference>
<dbReference type="PROSITE" id="PS01187">
    <property type="entry name" value="EGF_CA"/>
    <property type="match status" value="1"/>
</dbReference>
<dbReference type="GO" id="GO:0005509">
    <property type="term" value="F:calcium ion binding"/>
    <property type="evidence" value="ECO:0007669"/>
    <property type="project" value="InterPro"/>
</dbReference>
<comment type="function">
    <text evidence="16">Serine/threonine-protein kinase that may function as a signaling receptor of extracellular matrix component. Binding to pectin may have significance in the control of cell expansion, morphogenesis and development.</text>
</comment>
<dbReference type="SUPFAM" id="SSF57196">
    <property type="entry name" value="EGF/Laminin"/>
    <property type="match status" value="1"/>
</dbReference>
<evidence type="ECO:0000256" key="19">
    <source>
        <dbReference type="SAM" id="SignalP"/>
    </source>
</evidence>
<dbReference type="GO" id="GO:0030247">
    <property type="term" value="F:polysaccharide binding"/>
    <property type="evidence" value="ECO:0007669"/>
    <property type="project" value="InterPro"/>
</dbReference>
<proteinExistence type="predicted"/>
<dbReference type="Pfam" id="PF13947">
    <property type="entry name" value="GUB_WAK_bind"/>
    <property type="match status" value="1"/>
</dbReference>
<dbReference type="CDD" id="cd00054">
    <property type="entry name" value="EGF_CA"/>
    <property type="match status" value="1"/>
</dbReference>
<organism evidence="22 23">
    <name type="scientific">Nelumbo nucifera</name>
    <name type="common">Sacred lotus</name>
    <dbReference type="NCBI Taxonomy" id="4432"/>
    <lineage>
        <taxon>Eukaryota</taxon>
        <taxon>Viridiplantae</taxon>
        <taxon>Streptophyta</taxon>
        <taxon>Embryophyta</taxon>
        <taxon>Tracheophyta</taxon>
        <taxon>Spermatophyta</taxon>
        <taxon>Magnoliopsida</taxon>
        <taxon>Proteales</taxon>
        <taxon>Nelumbonaceae</taxon>
        <taxon>Nelumbo</taxon>
    </lineage>
</organism>
<dbReference type="SMART" id="SM00220">
    <property type="entry name" value="S_TKc"/>
    <property type="match status" value="1"/>
</dbReference>
<comment type="caution">
    <text evidence="22">The sequence shown here is derived from an EMBL/GenBank/DDBJ whole genome shotgun (WGS) entry which is preliminary data.</text>
</comment>
<evidence type="ECO:0000256" key="13">
    <source>
        <dbReference type="ARBA" id="ARBA00023136"/>
    </source>
</evidence>
<keyword evidence="3 17" id="KW-0245">EGF-like domain</keyword>
<evidence type="ECO:0000256" key="15">
    <source>
        <dbReference type="ARBA" id="ARBA00023180"/>
    </source>
</evidence>
<feature type="domain" description="Protein kinase" evidence="20">
    <location>
        <begin position="423"/>
        <end position="701"/>
    </location>
</feature>
<dbReference type="InterPro" id="IPR025287">
    <property type="entry name" value="WAK_GUB"/>
</dbReference>
<dbReference type="PROSITE" id="PS00108">
    <property type="entry name" value="PROTEIN_KINASE_ST"/>
    <property type="match status" value="1"/>
</dbReference>
<evidence type="ECO:0008006" key="24">
    <source>
        <dbReference type="Google" id="ProtNLM"/>
    </source>
</evidence>
<keyword evidence="15" id="KW-0325">Glycoprotein</keyword>
<dbReference type="PROSITE" id="PS50026">
    <property type="entry name" value="EGF_3"/>
    <property type="match status" value="2"/>
</dbReference>
<dbReference type="SMART" id="SM00179">
    <property type="entry name" value="EGF_CA"/>
    <property type="match status" value="1"/>
</dbReference>
<dbReference type="AlphaFoldDB" id="A0A822ZGT6"/>
<keyword evidence="4" id="KW-0597">Phosphoprotein</keyword>
<evidence type="ECO:0000256" key="12">
    <source>
        <dbReference type="ARBA" id="ARBA00022989"/>
    </source>
</evidence>
<dbReference type="InterPro" id="IPR045274">
    <property type="entry name" value="WAK-like"/>
</dbReference>
<protein>
    <recommendedName>
        <fullName evidence="24">Wall-associated receptor kinase 2-like</fullName>
    </recommendedName>
</protein>
<evidence type="ECO:0000256" key="10">
    <source>
        <dbReference type="ARBA" id="ARBA00022777"/>
    </source>
</evidence>
<keyword evidence="2" id="KW-0723">Serine/threonine-protein kinase</keyword>
<evidence type="ECO:0000256" key="11">
    <source>
        <dbReference type="ARBA" id="ARBA00022840"/>
    </source>
</evidence>
<keyword evidence="5" id="KW-0808">Transferase</keyword>
<keyword evidence="8" id="KW-0677">Repeat</keyword>
<dbReference type="Gene3D" id="1.10.510.10">
    <property type="entry name" value="Transferase(Phosphotransferase) domain 1"/>
    <property type="match status" value="1"/>
</dbReference>
<feature type="transmembrane region" description="Helical" evidence="18">
    <location>
        <begin position="350"/>
        <end position="371"/>
    </location>
</feature>
<feature type="signal peptide" evidence="19">
    <location>
        <begin position="1"/>
        <end position="18"/>
    </location>
</feature>
<evidence type="ECO:0000256" key="3">
    <source>
        <dbReference type="ARBA" id="ARBA00022536"/>
    </source>
</evidence>
<keyword evidence="7 19" id="KW-0732">Signal</keyword>
<dbReference type="SMART" id="SM00181">
    <property type="entry name" value="EGF"/>
    <property type="match status" value="2"/>
</dbReference>
<dbReference type="InterPro" id="IPR000742">
    <property type="entry name" value="EGF"/>
</dbReference>
<evidence type="ECO:0000259" key="20">
    <source>
        <dbReference type="PROSITE" id="PS50011"/>
    </source>
</evidence>
<dbReference type="InterPro" id="IPR001881">
    <property type="entry name" value="EGF-like_Ca-bd_dom"/>
</dbReference>
<comment type="subcellular location">
    <subcellularLocation>
        <location evidence="1">Membrane</location>
        <topology evidence="1">Single-pass type I membrane protein</topology>
    </subcellularLocation>
</comment>
<evidence type="ECO:0000259" key="21">
    <source>
        <dbReference type="PROSITE" id="PS50026"/>
    </source>
</evidence>
<dbReference type="GO" id="GO:0016020">
    <property type="term" value="C:membrane"/>
    <property type="evidence" value="ECO:0007669"/>
    <property type="project" value="UniProtKB-SubCell"/>
</dbReference>